<evidence type="ECO:0000256" key="5">
    <source>
        <dbReference type="ARBA" id="ARBA00093765"/>
    </source>
</evidence>
<sequence>MVLEQDITVDEILKTLYDKSKALVQLLQSYEKRKEDRSAFIEEIQTLLDEREVFIKRLQAFDRVAFNEHDELKKQLLELEPEITGQLQRVFHDIQRGRRLIKAKQQTRQRYQNPYANMHQDGAFLDKRK</sequence>
<evidence type="ECO:0000256" key="7">
    <source>
        <dbReference type="ARBA" id="ARBA00093797"/>
    </source>
</evidence>
<evidence type="ECO:0000256" key="8">
    <source>
        <dbReference type="SAM" id="MobiDB-lite"/>
    </source>
</evidence>
<evidence type="ECO:0000256" key="1">
    <source>
        <dbReference type="ARBA" id="ARBA00004514"/>
    </source>
</evidence>
<dbReference type="Pfam" id="PF05400">
    <property type="entry name" value="FliT"/>
    <property type="match status" value="1"/>
</dbReference>
<dbReference type="Proteomes" id="UP000656813">
    <property type="component" value="Unassembled WGS sequence"/>
</dbReference>
<reference evidence="9" key="1">
    <citation type="journal article" date="2014" name="Int. J. Syst. Evol. Microbiol.">
        <title>Complete genome sequence of Corynebacterium casei LMG S-19264T (=DSM 44701T), isolated from a smear-ripened cheese.</title>
        <authorList>
            <consortium name="US DOE Joint Genome Institute (JGI-PGF)"/>
            <person name="Walter F."/>
            <person name="Albersmeier A."/>
            <person name="Kalinowski J."/>
            <person name="Ruckert C."/>
        </authorList>
    </citation>
    <scope>NUCLEOTIDE SEQUENCE</scope>
    <source>
        <strain evidence="9">CGMCC 1.12777</strain>
    </source>
</reference>
<dbReference type="AlphaFoldDB" id="A0A8J3A3U2"/>
<evidence type="ECO:0000256" key="3">
    <source>
        <dbReference type="ARBA" id="ARBA00022795"/>
    </source>
</evidence>
<evidence type="ECO:0000256" key="4">
    <source>
        <dbReference type="ARBA" id="ARBA00023186"/>
    </source>
</evidence>
<reference evidence="9" key="2">
    <citation type="submission" date="2020-09" db="EMBL/GenBank/DDBJ databases">
        <authorList>
            <person name="Sun Q."/>
            <person name="Zhou Y."/>
        </authorList>
    </citation>
    <scope>NUCLEOTIDE SEQUENCE</scope>
    <source>
        <strain evidence="9">CGMCC 1.12777</strain>
    </source>
</reference>
<comment type="subcellular location">
    <subcellularLocation>
        <location evidence="1">Cytoplasm</location>
        <location evidence="1">Cytosol</location>
    </subcellularLocation>
</comment>
<evidence type="ECO:0000313" key="9">
    <source>
        <dbReference type="EMBL" id="GGH88866.1"/>
    </source>
</evidence>
<comment type="function">
    <text evidence="5">May act as an export chaperone for the filament capping protein FliD.</text>
</comment>
<keyword evidence="10" id="KW-1185">Reference proteome</keyword>
<evidence type="ECO:0000313" key="10">
    <source>
        <dbReference type="Proteomes" id="UP000656813"/>
    </source>
</evidence>
<proteinExistence type="inferred from homology"/>
<dbReference type="InterPro" id="IPR008622">
    <property type="entry name" value="FliT"/>
</dbReference>
<keyword evidence="4" id="KW-0143">Chaperone</keyword>
<evidence type="ECO:0000256" key="2">
    <source>
        <dbReference type="ARBA" id="ARBA00022490"/>
    </source>
</evidence>
<keyword evidence="2" id="KW-0963">Cytoplasm</keyword>
<accession>A0A8J3A3U2</accession>
<comment type="similarity">
    <text evidence="6">Belongs to the bacillales FliT family.</text>
</comment>
<evidence type="ECO:0000256" key="6">
    <source>
        <dbReference type="ARBA" id="ARBA00093785"/>
    </source>
</evidence>
<comment type="caution">
    <text evidence="9">The sequence shown here is derived from an EMBL/GenBank/DDBJ whole genome shotgun (WGS) entry which is preliminary data.</text>
</comment>
<feature type="region of interest" description="Disordered" evidence="8">
    <location>
        <begin position="106"/>
        <end position="129"/>
    </location>
</feature>
<keyword evidence="3" id="KW-1005">Bacterial flagellum biogenesis</keyword>
<dbReference type="RefSeq" id="WP_188499367.1">
    <property type="nucleotide sequence ID" value="NZ_BMFV01000059.1"/>
</dbReference>
<protein>
    <recommendedName>
        <fullName evidence="7">Flagellar protein FliT</fullName>
    </recommendedName>
</protein>
<dbReference type="EMBL" id="BMFV01000059">
    <property type="protein sequence ID" value="GGH88866.1"/>
    <property type="molecule type" value="Genomic_DNA"/>
</dbReference>
<name>A0A8J3A3U2_9BACL</name>
<organism evidence="9 10">
    <name type="scientific">Pullulanibacillus pueri</name>
    <dbReference type="NCBI Taxonomy" id="1437324"/>
    <lineage>
        <taxon>Bacteria</taxon>
        <taxon>Bacillati</taxon>
        <taxon>Bacillota</taxon>
        <taxon>Bacilli</taxon>
        <taxon>Bacillales</taxon>
        <taxon>Sporolactobacillaceae</taxon>
        <taxon>Pullulanibacillus</taxon>
    </lineage>
</organism>
<gene>
    <name evidence="9" type="ORF">GCM10007096_42170</name>
</gene>